<organism evidence="5 6">
    <name type="scientific">Paenibacillus contaminans</name>
    <dbReference type="NCBI Taxonomy" id="450362"/>
    <lineage>
        <taxon>Bacteria</taxon>
        <taxon>Bacillati</taxon>
        <taxon>Bacillota</taxon>
        <taxon>Bacilli</taxon>
        <taxon>Bacillales</taxon>
        <taxon>Paenibacillaceae</taxon>
        <taxon>Paenibacillus</taxon>
    </lineage>
</organism>
<feature type="domain" description="HTH araC/xylS-type" evidence="4">
    <location>
        <begin position="192"/>
        <end position="290"/>
    </location>
</feature>
<evidence type="ECO:0000259" key="4">
    <source>
        <dbReference type="PROSITE" id="PS01124"/>
    </source>
</evidence>
<dbReference type="InterPro" id="IPR018060">
    <property type="entry name" value="HTH_AraC"/>
</dbReference>
<dbReference type="InterPro" id="IPR018062">
    <property type="entry name" value="HTH_AraC-typ_CS"/>
</dbReference>
<dbReference type="OrthoDB" id="2831254at2"/>
<dbReference type="SUPFAM" id="SSF51215">
    <property type="entry name" value="Regulatory protein AraC"/>
    <property type="match status" value="1"/>
</dbReference>
<name>A0A329MGJ7_9BACL</name>
<dbReference type="PROSITE" id="PS00041">
    <property type="entry name" value="HTH_ARAC_FAMILY_1"/>
    <property type="match status" value="1"/>
</dbReference>
<dbReference type="RefSeq" id="WP_113033879.1">
    <property type="nucleotide sequence ID" value="NZ_QMFB01000017.1"/>
</dbReference>
<evidence type="ECO:0000313" key="5">
    <source>
        <dbReference type="EMBL" id="RAV17793.1"/>
    </source>
</evidence>
<dbReference type="InterPro" id="IPR009057">
    <property type="entry name" value="Homeodomain-like_sf"/>
</dbReference>
<comment type="caution">
    <text evidence="5">The sequence shown here is derived from an EMBL/GenBank/DDBJ whole genome shotgun (WGS) entry which is preliminary data.</text>
</comment>
<keyword evidence="1" id="KW-0805">Transcription regulation</keyword>
<dbReference type="PANTHER" id="PTHR43280">
    <property type="entry name" value="ARAC-FAMILY TRANSCRIPTIONAL REGULATOR"/>
    <property type="match status" value="1"/>
</dbReference>
<dbReference type="EMBL" id="QMFB01000017">
    <property type="protein sequence ID" value="RAV17793.1"/>
    <property type="molecule type" value="Genomic_DNA"/>
</dbReference>
<keyword evidence="3" id="KW-0804">Transcription</keyword>
<dbReference type="Proteomes" id="UP000250369">
    <property type="component" value="Unassembled WGS sequence"/>
</dbReference>
<sequence length="295" mass="34220">MAYLKSPLQQSVVISDIYTFYYHELSKTFSFPGESHNFWEMLYVDAGRIEIFAYDTSFIMNQGDFLLLKPDVFHMSRTADQLAPNSVNISFECDSEAIKLFENRVISLNDQERNLLAEIVKEGFSTFQPRIDTCPESQSGVLRRIDAPFGSEQMIKTGLERLLIQLVRRIANPQNNKLSFPSKEHKENDLIEQIKTFMKENINLSFSLDQLCSSVNIGKSQIKDIFLRRTGIGLQQYYLELKIIEAKSLIREEQYNFTEIAEKLGYGSVHYFSRRFKQETGMTPSEYAKSIKSRF</sequence>
<dbReference type="PRINTS" id="PR00032">
    <property type="entry name" value="HTHARAC"/>
</dbReference>
<dbReference type="InterPro" id="IPR014710">
    <property type="entry name" value="RmlC-like_jellyroll"/>
</dbReference>
<dbReference type="Gene3D" id="2.60.120.10">
    <property type="entry name" value="Jelly Rolls"/>
    <property type="match status" value="1"/>
</dbReference>
<dbReference type="Gene3D" id="1.10.10.60">
    <property type="entry name" value="Homeodomain-like"/>
    <property type="match status" value="2"/>
</dbReference>
<dbReference type="PANTHER" id="PTHR43280:SF2">
    <property type="entry name" value="HTH-TYPE TRANSCRIPTIONAL REGULATOR EXSA"/>
    <property type="match status" value="1"/>
</dbReference>
<dbReference type="InterPro" id="IPR020449">
    <property type="entry name" value="Tscrpt_reg_AraC-type_HTH"/>
</dbReference>
<keyword evidence="6" id="KW-1185">Reference proteome</keyword>
<dbReference type="PROSITE" id="PS01124">
    <property type="entry name" value="HTH_ARAC_FAMILY_2"/>
    <property type="match status" value="1"/>
</dbReference>
<dbReference type="SUPFAM" id="SSF46689">
    <property type="entry name" value="Homeodomain-like"/>
    <property type="match status" value="1"/>
</dbReference>
<dbReference type="InterPro" id="IPR037923">
    <property type="entry name" value="HTH-like"/>
</dbReference>
<dbReference type="Pfam" id="PF12833">
    <property type="entry name" value="HTH_18"/>
    <property type="match status" value="1"/>
</dbReference>
<accession>A0A329MGJ7</accession>
<dbReference type="GO" id="GO:0043565">
    <property type="term" value="F:sequence-specific DNA binding"/>
    <property type="evidence" value="ECO:0007669"/>
    <property type="project" value="InterPro"/>
</dbReference>
<protein>
    <submittedName>
        <fullName evidence="5">AraC family transcriptional regulator</fullName>
    </submittedName>
</protein>
<proteinExistence type="predicted"/>
<gene>
    <name evidence="5" type="ORF">DQG23_25615</name>
</gene>
<evidence type="ECO:0000256" key="1">
    <source>
        <dbReference type="ARBA" id="ARBA00023015"/>
    </source>
</evidence>
<evidence type="ECO:0000256" key="3">
    <source>
        <dbReference type="ARBA" id="ARBA00023163"/>
    </source>
</evidence>
<dbReference type="AlphaFoldDB" id="A0A329MGJ7"/>
<keyword evidence="2" id="KW-0238">DNA-binding</keyword>
<evidence type="ECO:0000256" key="2">
    <source>
        <dbReference type="ARBA" id="ARBA00023125"/>
    </source>
</evidence>
<dbReference type="GO" id="GO:0003700">
    <property type="term" value="F:DNA-binding transcription factor activity"/>
    <property type="evidence" value="ECO:0007669"/>
    <property type="project" value="InterPro"/>
</dbReference>
<evidence type="ECO:0000313" key="6">
    <source>
        <dbReference type="Proteomes" id="UP000250369"/>
    </source>
</evidence>
<dbReference type="SMART" id="SM00342">
    <property type="entry name" value="HTH_ARAC"/>
    <property type="match status" value="1"/>
</dbReference>
<reference evidence="5 6" key="1">
    <citation type="journal article" date="2009" name="Int. J. Syst. Evol. Microbiol.">
        <title>Paenibacillus contaminans sp. nov., isolated from a contaminated laboratory plate.</title>
        <authorList>
            <person name="Chou J.H."/>
            <person name="Lee J.H."/>
            <person name="Lin M.C."/>
            <person name="Chang P.S."/>
            <person name="Arun A.B."/>
            <person name="Young C.C."/>
            <person name="Chen W.M."/>
        </authorList>
    </citation>
    <scope>NUCLEOTIDE SEQUENCE [LARGE SCALE GENOMIC DNA]</scope>
    <source>
        <strain evidence="5 6">CKOBP-6</strain>
    </source>
</reference>